<evidence type="ECO:0000313" key="3">
    <source>
        <dbReference type="EMBL" id="MCP2260037.1"/>
    </source>
</evidence>
<gene>
    <name evidence="3" type="ORF">LX15_003748</name>
</gene>
<protein>
    <recommendedName>
        <fullName evidence="2">Apolipoprotein N-acyltransferase N-terminal domain-containing protein</fullName>
    </recommendedName>
</protein>
<proteinExistence type="predicted"/>
<name>A0ABT1HWY5_STRSD</name>
<accession>A0ABT1HWY5</accession>
<keyword evidence="1" id="KW-1133">Transmembrane helix</keyword>
<keyword evidence="1" id="KW-0472">Membrane</keyword>
<feature type="domain" description="Apolipoprotein N-acyltransferase N-terminal" evidence="2">
    <location>
        <begin position="2"/>
        <end position="49"/>
    </location>
</feature>
<dbReference type="InterPro" id="IPR045378">
    <property type="entry name" value="LNT_N"/>
</dbReference>
<dbReference type="Proteomes" id="UP001205311">
    <property type="component" value="Unassembled WGS sequence"/>
</dbReference>
<dbReference type="EMBL" id="JAMTCP010000022">
    <property type="protein sequence ID" value="MCP2260037.1"/>
    <property type="molecule type" value="Genomic_DNA"/>
</dbReference>
<dbReference type="Pfam" id="PF20154">
    <property type="entry name" value="LNT_N"/>
    <property type="match status" value="1"/>
</dbReference>
<organism evidence="3 4">
    <name type="scientific">Streptoalloteichus tenebrarius (strain ATCC 17920 / DSM 40477 / JCM 4838 / CBS 697.72 / NBRC 16177 / NCIMB 11028 / NRRL B-12390 / A12253. 1 / ISP 5477)</name>
    <name type="common">Streptomyces tenebrarius</name>
    <dbReference type="NCBI Taxonomy" id="1933"/>
    <lineage>
        <taxon>Bacteria</taxon>
        <taxon>Bacillati</taxon>
        <taxon>Actinomycetota</taxon>
        <taxon>Actinomycetes</taxon>
        <taxon>Pseudonocardiales</taxon>
        <taxon>Pseudonocardiaceae</taxon>
        <taxon>Streptoalloteichus</taxon>
    </lineage>
</organism>
<sequence>MGAEVLRAHVPFGGFPWGKVAFGQADGVFLPLAAVGGTALLSFAVALCGFGLAALARTLLVWRRGLGRSRWWGPGLAAVAPVLAGAVAGPRPASWPVAWWSAGHGVVARCLGVELAQHGAHGETVVSQRKGHLTTRPLWTSGARRSGQREVLAPDPARPRDVTEAALLVLAAQTAHVGEPSAGDR</sequence>
<keyword evidence="4" id="KW-1185">Reference proteome</keyword>
<evidence type="ECO:0000256" key="1">
    <source>
        <dbReference type="SAM" id="Phobius"/>
    </source>
</evidence>
<evidence type="ECO:0000259" key="2">
    <source>
        <dbReference type="Pfam" id="PF20154"/>
    </source>
</evidence>
<feature type="transmembrane region" description="Helical" evidence="1">
    <location>
        <begin position="39"/>
        <end position="60"/>
    </location>
</feature>
<comment type="caution">
    <text evidence="3">The sequence shown here is derived from an EMBL/GenBank/DDBJ whole genome shotgun (WGS) entry which is preliminary data.</text>
</comment>
<reference evidence="3 4" key="1">
    <citation type="submission" date="2022-06" db="EMBL/GenBank/DDBJ databases">
        <title>Genomic Encyclopedia of Archaeal and Bacterial Type Strains, Phase II (KMG-II): from individual species to whole genera.</title>
        <authorList>
            <person name="Goeker M."/>
        </authorList>
    </citation>
    <scope>NUCLEOTIDE SEQUENCE [LARGE SCALE GENOMIC DNA]</scope>
    <source>
        <strain evidence="3 4">DSM 40477</strain>
    </source>
</reference>
<evidence type="ECO:0000313" key="4">
    <source>
        <dbReference type="Proteomes" id="UP001205311"/>
    </source>
</evidence>
<keyword evidence="1" id="KW-0812">Transmembrane</keyword>